<accession>A0ACC1U1B6</accession>
<dbReference type="EMBL" id="MU795084">
    <property type="protein sequence ID" value="KAJ3810827.1"/>
    <property type="molecule type" value="Genomic_DNA"/>
</dbReference>
<feature type="non-terminal residue" evidence="1">
    <location>
        <position position="1"/>
    </location>
</feature>
<proteinExistence type="predicted"/>
<sequence length="59" mass="6393">VVDETSKDDRTIYRHYGCAPSGSCATIPAKFVHGDWYSIVAAMSINGYEACRVVPGLVD</sequence>
<protein>
    <submittedName>
        <fullName evidence="1">Uncharacterized protein</fullName>
    </submittedName>
</protein>
<organism evidence="1 2">
    <name type="scientific">Lentinula aff. lateritia</name>
    <dbReference type="NCBI Taxonomy" id="2804960"/>
    <lineage>
        <taxon>Eukaryota</taxon>
        <taxon>Fungi</taxon>
        <taxon>Dikarya</taxon>
        <taxon>Basidiomycota</taxon>
        <taxon>Agaricomycotina</taxon>
        <taxon>Agaricomycetes</taxon>
        <taxon>Agaricomycetidae</taxon>
        <taxon>Agaricales</taxon>
        <taxon>Marasmiineae</taxon>
        <taxon>Omphalotaceae</taxon>
        <taxon>Lentinula</taxon>
    </lineage>
</organism>
<evidence type="ECO:0000313" key="2">
    <source>
        <dbReference type="Proteomes" id="UP001163835"/>
    </source>
</evidence>
<evidence type="ECO:0000313" key="1">
    <source>
        <dbReference type="EMBL" id="KAJ3810827.1"/>
    </source>
</evidence>
<comment type="caution">
    <text evidence="1">The sequence shown here is derived from an EMBL/GenBank/DDBJ whole genome shotgun (WGS) entry which is preliminary data.</text>
</comment>
<dbReference type="Proteomes" id="UP001163835">
    <property type="component" value="Unassembled WGS sequence"/>
</dbReference>
<gene>
    <name evidence="1" type="ORF">F5876DRAFT_22107</name>
</gene>
<feature type="non-terminal residue" evidence="1">
    <location>
        <position position="59"/>
    </location>
</feature>
<keyword evidence="2" id="KW-1185">Reference proteome</keyword>
<reference evidence="1" key="1">
    <citation type="submission" date="2022-09" db="EMBL/GenBank/DDBJ databases">
        <title>A Global Phylogenomic Analysis of the Shiitake Genus Lentinula.</title>
        <authorList>
            <consortium name="DOE Joint Genome Institute"/>
            <person name="Sierra-Patev S."/>
            <person name="Min B."/>
            <person name="Naranjo-Ortiz M."/>
            <person name="Looney B."/>
            <person name="Konkel Z."/>
            <person name="Slot J.C."/>
            <person name="Sakamoto Y."/>
            <person name="Steenwyk J.L."/>
            <person name="Rokas A."/>
            <person name="Carro J."/>
            <person name="Camarero S."/>
            <person name="Ferreira P."/>
            <person name="Molpeceres G."/>
            <person name="Ruiz-Duenas F.J."/>
            <person name="Serrano A."/>
            <person name="Henrissat B."/>
            <person name="Drula E."/>
            <person name="Hughes K.W."/>
            <person name="Mata J.L."/>
            <person name="Ishikawa N.K."/>
            <person name="Vargas-Isla R."/>
            <person name="Ushijima S."/>
            <person name="Smith C.A."/>
            <person name="Ahrendt S."/>
            <person name="Andreopoulos W."/>
            <person name="He G."/>
            <person name="Labutti K."/>
            <person name="Lipzen A."/>
            <person name="Ng V."/>
            <person name="Riley R."/>
            <person name="Sandor L."/>
            <person name="Barry K."/>
            <person name="Martinez A.T."/>
            <person name="Xiao Y."/>
            <person name="Gibbons J.G."/>
            <person name="Terashima K."/>
            <person name="Grigoriev I.V."/>
            <person name="Hibbett D.S."/>
        </authorList>
    </citation>
    <scope>NUCLEOTIDE SEQUENCE</scope>
    <source>
        <strain evidence="1">TMI1499</strain>
    </source>
</reference>
<name>A0ACC1U1B6_9AGAR</name>